<keyword evidence="2" id="KW-1185">Reference proteome</keyword>
<name>A0AAV5EZ71_ELECO</name>
<dbReference type="PANTHER" id="PTHR34687:SF3">
    <property type="entry name" value="CHAPERONE PROTEIN DNAJ-RELATED"/>
    <property type="match status" value="1"/>
</dbReference>
<evidence type="ECO:0000313" key="2">
    <source>
        <dbReference type="Proteomes" id="UP001054889"/>
    </source>
</evidence>
<dbReference type="Proteomes" id="UP001054889">
    <property type="component" value="Unassembled WGS sequence"/>
</dbReference>
<reference evidence="1" key="2">
    <citation type="submission" date="2021-12" db="EMBL/GenBank/DDBJ databases">
        <title>Resequencing data analysis of finger millet.</title>
        <authorList>
            <person name="Hatakeyama M."/>
            <person name="Aluri S."/>
            <person name="Balachadran M.T."/>
            <person name="Sivarajan S.R."/>
            <person name="Poveda L."/>
            <person name="Shimizu-Inatsugi R."/>
            <person name="Schlapbach R."/>
            <person name="Sreeman S.M."/>
            <person name="Shimizu K.K."/>
        </authorList>
    </citation>
    <scope>NUCLEOTIDE SEQUENCE</scope>
</reference>
<dbReference type="PANTHER" id="PTHR34687">
    <property type="entry name" value="CHAPERONE PROTEIN DNAJ-LIKE PROTEIN"/>
    <property type="match status" value="1"/>
</dbReference>
<gene>
    <name evidence="1" type="primary">gb15907</name>
    <name evidence="1" type="ORF">PR202_gb15907</name>
</gene>
<protein>
    <submittedName>
        <fullName evidence="1">Uncharacterized protein</fullName>
    </submittedName>
</protein>
<dbReference type="AlphaFoldDB" id="A0AAV5EZ71"/>
<reference evidence="1" key="1">
    <citation type="journal article" date="2018" name="DNA Res.">
        <title>Multiple hybrid de novo genome assembly of finger millet, an orphan allotetraploid crop.</title>
        <authorList>
            <person name="Hatakeyama M."/>
            <person name="Aluri S."/>
            <person name="Balachadran M.T."/>
            <person name="Sivarajan S.R."/>
            <person name="Patrignani A."/>
            <person name="Gruter S."/>
            <person name="Poveda L."/>
            <person name="Shimizu-Inatsugi R."/>
            <person name="Baeten J."/>
            <person name="Francoijs K.J."/>
            <person name="Nataraja K.N."/>
            <person name="Reddy Y.A.N."/>
            <person name="Phadnis S."/>
            <person name="Ravikumar R.L."/>
            <person name="Schlapbach R."/>
            <person name="Sreeman S.M."/>
            <person name="Shimizu K.K."/>
        </authorList>
    </citation>
    <scope>NUCLEOTIDE SEQUENCE</scope>
</reference>
<sequence length="87" mass="8622">MADRCSPAGKLPLAGVGGARSSCAACGGTGKVACRLCSRWSDGDVGCRPCAGTGRVTCRSCGGSGTGRRAPVRLIAVPVRAQVTNAK</sequence>
<comment type="caution">
    <text evidence="1">The sequence shown here is derived from an EMBL/GenBank/DDBJ whole genome shotgun (WGS) entry which is preliminary data.</text>
</comment>
<dbReference type="EMBL" id="BQKI01000079">
    <property type="protein sequence ID" value="GJN27852.1"/>
    <property type="molecule type" value="Genomic_DNA"/>
</dbReference>
<evidence type="ECO:0000313" key="1">
    <source>
        <dbReference type="EMBL" id="GJN27852.1"/>
    </source>
</evidence>
<organism evidence="1 2">
    <name type="scientific">Eleusine coracana subsp. coracana</name>
    <dbReference type="NCBI Taxonomy" id="191504"/>
    <lineage>
        <taxon>Eukaryota</taxon>
        <taxon>Viridiplantae</taxon>
        <taxon>Streptophyta</taxon>
        <taxon>Embryophyta</taxon>
        <taxon>Tracheophyta</taxon>
        <taxon>Spermatophyta</taxon>
        <taxon>Magnoliopsida</taxon>
        <taxon>Liliopsida</taxon>
        <taxon>Poales</taxon>
        <taxon>Poaceae</taxon>
        <taxon>PACMAD clade</taxon>
        <taxon>Chloridoideae</taxon>
        <taxon>Cynodonteae</taxon>
        <taxon>Eleusininae</taxon>
        <taxon>Eleusine</taxon>
    </lineage>
</organism>
<accession>A0AAV5EZ71</accession>
<proteinExistence type="predicted"/>